<keyword evidence="2" id="KW-1185">Reference proteome</keyword>
<reference evidence="1 2" key="1">
    <citation type="submission" date="2024-02" db="EMBL/GenBank/DDBJ databases">
        <title>High-quality chromosome-scale genome assembly of Pensacola bahiagrass (Paspalum notatum Flugge var. saurae).</title>
        <authorList>
            <person name="Vega J.M."/>
            <person name="Podio M."/>
            <person name="Orjuela J."/>
            <person name="Siena L.A."/>
            <person name="Pessino S.C."/>
            <person name="Combes M.C."/>
            <person name="Mariac C."/>
            <person name="Albertini E."/>
            <person name="Pupilli F."/>
            <person name="Ortiz J.P.A."/>
            <person name="Leblanc O."/>
        </authorList>
    </citation>
    <scope>NUCLEOTIDE SEQUENCE [LARGE SCALE GENOMIC DNA]</scope>
    <source>
        <strain evidence="1">R1</strain>
        <tissue evidence="1">Leaf</tissue>
    </source>
</reference>
<proteinExistence type="predicted"/>
<dbReference type="AlphaFoldDB" id="A0AAQ3TR65"/>
<gene>
    <name evidence="1" type="ORF">U9M48_026569</name>
</gene>
<dbReference type="EMBL" id="CP144750">
    <property type="protein sequence ID" value="WVZ78929.1"/>
    <property type="molecule type" value="Genomic_DNA"/>
</dbReference>
<evidence type="ECO:0000313" key="2">
    <source>
        <dbReference type="Proteomes" id="UP001341281"/>
    </source>
</evidence>
<protein>
    <submittedName>
        <fullName evidence="1">Uncharacterized protein</fullName>
    </submittedName>
</protein>
<sequence>MAGGGASCPAGFDAGAAACSSLGRTGSAPSSCASPARWLTLSLRSRCRRGGAKLHLEESRGVGQLHCPPVHTPYSPQTVGKEQKLSGNILITSDTMVHALDHSYSLRCPSDSNLMYWVDVASGSEILASGLLSCTDCT</sequence>
<accession>A0AAQ3TR65</accession>
<organism evidence="1 2">
    <name type="scientific">Paspalum notatum var. saurae</name>
    <dbReference type="NCBI Taxonomy" id="547442"/>
    <lineage>
        <taxon>Eukaryota</taxon>
        <taxon>Viridiplantae</taxon>
        <taxon>Streptophyta</taxon>
        <taxon>Embryophyta</taxon>
        <taxon>Tracheophyta</taxon>
        <taxon>Spermatophyta</taxon>
        <taxon>Magnoliopsida</taxon>
        <taxon>Liliopsida</taxon>
        <taxon>Poales</taxon>
        <taxon>Poaceae</taxon>
        <taxon>PACMAD clade</taxon>
        <taxon>Panicoideae</taxon>
        <taxon>Andropogonodae</taxon>
        <taxon>Paspaleae</taxon>
        <taxon>Paspalinae</taxon>
        <taxon>Paspalum</taxon>
    </lineage>
</organism>
<evidence type="ECO:0000313" key="1">
    <source>
        <dbReference type="EMBL" id="WVZ78929.1"/>
    </source>
</evidence>
<name>A0AAQ3TR65_PASNO</name>
<dbReference type="Proteomes" id="UP001341281">
    <property type="component" value="Chromosome 06"/>
</dbReference>